<evidence type="ECO:0000256" key="4">
    <source>
        <dbReference type="ARBA" id="ARBA00023136"/>
    </source>
</evidence>
<name>A0A8J5GED7_ZINOF</name>
<dbReference type="GO" id="GO:0005886">
    <property type="term" value="C:plasma membrane"/>
    <property type="evidence" value="ECO:0007669"/>
    <property type="project" value="TreeGrafter"/>
</dbReference>
<dbReference type="PANTHER" id="PTHR31415">
    <property type="entry name" value="OS05G0367900 PROTEIN"/>
    <property type="match status" value="1"/>
</dbReference>
<comment type="caution">
    <text evidence="7">The sequence shown here is derived from an EMBL/GenBank/DDBJ whole genome shotgun (WGS) entry which is preliminary data.</text>
</comment>
<evidence type="ECO:0000256" key="5">
    <source>
        <dbReference type="SAM" id="Phobius"/>
    </source>
</evidence>
<evidence type="ECO:0000313" key="7">
    <source>
        <dbReference type="EMBL" id="KAG6502949.1"/>
    </source>
</evidence>
<dbReference type="Proteomes" id="UP000734854">
    <property type="component" value="Unassembled WGS sequence"/>
</dbReference>
<dbReference type="Pfam" id="PF03168">
    <property type="entry name" value="LEA_2"/>
    <property type="match status" value="1"/>
</dbReference>
<sequence>MSRSDSCGGCCCKLLCSLLQIVITAGFVLFFWWLIFRPRLPRASIHQIQLSAFNLTADNSTLRFSLTVAVALRNPNKRVGLYYDALDADLFYGGEQIQSAPLPVFYQPHKNTTELEGKFNGSAAGVGVAEAFRDESAGGSFNFEVRVESSLRMKLWFVKIGHFHPKFDCKVDIRAPPQAGGVSVTNRTWNCHR</sequence>
<keyword evidence="8" id="KW-1185">Reference proteome</keyword>
<evidence type="ECO:0000256" key="2">
    <source>
        <dbReference type="ARBA" id="ARBA00022692"/>
    </source>
</evidence>
<evidence type="ECO:0000256" key="3">
    <source>
        <dbReference type="ARBA" id="ARBA00022989"/>
    </source>
</evidence>
<evidence type="ECO:0000313" key="8">
    <source>
        <dbReference type="Proteomes" id="UP000734854"/>
    </source>
</evidence>
<dbReference type="InterPro" id="IPR004864">
    <property type="entry name" value="LEA_2"/>
</dbReference>
<keyword evidence="3 5" id="KW-1133">Transmembrane helix</keyword>
<evidence type="ECO:0000259" key="6">
    <source>
        <dbReference type="Pfam" id="PF03168"/>
    </source>
</evidence>
<dbReference type="PANTHER" id="PTHR31415:SF16">
    <property type="entry name" value="HARPIN-INDUCED PROTEIN 1 CONTAINING PROTEIN"/>
    <property type="match status" value="1"/>
</dbReference>
<feature type="transmembrane region" description="Helical" evidence="5">
    <location>
        <begin position="12"/>
        <end position="35"/>
    </location>
</feature>
<keyword evidence="2 5" id="KW-0812">Transmembrane</keyword>
<proteinExistence type="predicted"/>
<keyword evidence="4 5" id="KW-0472">Membrane</keyword>
<dbReference type="InterPro" id="IPR044839">
    <property type="entry name" value="NDR1-like"/>
</dbReference>
<feature type="domain" description="Late embryogenesis abundant protein LEA-2 subgroup" evidence="6">
    <location>
        <begin position="70"/>
        <end position="169"/>
    </location>
</feature>
<dbReference type="OrthoDB" id="1889094at2759"/>
<comment type="subcellular location">
    <subcellularLocation>
        <location evidence="1">Membrane</location>
        <topology evidence="1">Single-pass membrane protein</topology>
    </subcellularLocation>
</comment>
<reference evidence="7 8" key="1">
    <citation type="submission" date="2020-08" db="EMBL/GenBank/DDBJ databases">
        <title>Plant Genome Project.</title>
        <authorList>
            <person name="Zhang R.-G."/>
        </authorList>
    </citation>
    <scope>NUCLEOTIDE SEQUENCE [LARGE SCALE GENOMIC DNA]</scope>
    <source>
        <tissue evidence="7">Rhizome</tissue>
    </source>
</reference>
<protein>
    <recommendedName>
        <fullName evidence="6">Late embryogenesis abundant protein LEA-2 subgroup domain-containing protein</fullName>
    </recommendedName>
</protein>
<accession>A0A8J5GED7</accession>
<dbReference type="GO" id="GO:0009506">
    <property type="term" value="C:plasmodesma"/>
    <property type="evidence" value="ECO:0007669"/>
    <property type="project" value="TreeGrafter"/>
</dbReference>
<dbReference type="AlphaFoldDB" id="A0A8J5GED7"/>
<dbReference type="GO" id="GO:0098542">
    <property type="term" value="P:defense response to other organism"/>
    <property type="evidence" value="ECO:0007669"/>
    <property type="project" value="InterPro"/>
</dbReference>
<dbReference type="EMBL" id="JACMSC010000010">
    <property type="protein sequence ID" value="KAG6502949.1"/>
    <property type="molecule type" value="Genomic_DNA"/>
</dbReference>
<evidence type="ECO:0000256" key="1">
    <source>
        <dbReference type="ARBA" id="ARBA00004167"/>
    </source>
</evidence>
<organism evidence="7 8">
    <name type="scientific">Zingiber officinale</name>
    <name type="common">Ginger</name>
    <name type="synonym">Amomum zingiber</name>
    <dbReference type="NCBI Taxonomy" id="94328"/>
    <lineage>
        <taxon>Eukaryota</taxon>
        <taxon>Viridiplantae</taxon>
        <taxon>Streptophyta</taxon>
        <taxon>Embryophyta</taxon>
        <taxon>Tracheophyta</taxon>
        <taxon>Spermatophyta</taxon>
        <taxon>Magnoliopsida</taxon>
        <taxon>Liliopsida</taxon>
        <taxon>Zingiberales</taxon>
        <taxon>Zingiberaceae</taxon>
        <taxon>Zingiber</taxon>
    </lineage>
</organism>
<gene>
    <name evidence="7" type="ORF">ZIOFF_035238</name>
</gene>